<dbReference type="EMBL" id="CP088295">
    <property type="protein sequence ID" value="UUY02350.1"/>
    <property type="molecule type" value="Genomic_DNA"/>
</dbReference>
<reference evidence="4" key="1">
    <citation type="submission" date="2021-11" db="EMBL/GenBank/DDBJ databases">
        <title>Cultivation dependent microbiological survey of springs from the worlds oldest radium mine currently devoted to the extraction of radon-saturated water.</title>
        <authorList>
            <person name="Kapinusova G."/>
            <person name="Smrhova T."/>
            <person name="Strejcek M."/>
            <person name="Suman J."/>
            <person name="Jani K."/>
            <person name="Pajer P."/>
            <person name="Uhlik O."/>
        </authorList>
    </citation>
    <scope>NUCLEOTIDE SEQUENCE [LARGE SCALE GENOMIC DNA]</scope>
    <source>
        <strain evidence="4">J379</strain>
    </source>
</reference>
<evidence type="ECO:0000256" key="1">
    <source>
        <dbReference type="SAM" id="MobiDB-lite"/>
    </source>
</evidence>
<keyword evidence="4" id="KW-1185">Reference proteome</keyword>
<gene>
    <name evidence="3" type="ORF">LRS13_16795</name>
</gene>
<feature type="compositionally biased region" description="Polar residues" evidence="1">
    <location>
        <begin position="320"/>
        <end position="339"/>
    </location>
</feature>
<proteinExistence type="predicted"/>
<dbReference type="Proteomes" id="UP001058860">
    <property type="component" value="Chromosome"/>
</dbReference>
<evidence type="ECO:0000256" key="2">
    <source>
        <dbReference type="SAM" id="SignalP"/>
    </source>
</evidence>
<evidence type="ECO:0000313" key="4">
    <source>
        <dbReference type="Proteomes" id="UP001058860"/>
    </source>
</evidence>
<feature type="chain" id="PRO_5045583008" evidence="2">
    <location>
        <begin position="26"/>
        <end position="382"/>
    </location>
</feature>
<dbReference type="RefSeq" id="WP_353862879.1">
    <property type="nucleotide sequence ID" value="NZ_CP088295.1"/>
</dbReference>
<organism evidence="3 4">
    <name type="scientific">Svornostia abyssi</name>
    <dbReference type="NCBI Taxonomy" id="2898438"/>
    <lineage>
        <taxon>Bacteria</taxon>
        <taxon>Bacillati</taxon>
        <taxon>Actinomycetota</taxon>
        <taxon>Thermoleophilia</taxon>
        <taxon>Solirubrobacterales</taxon>
        <taxon>Baekduiaceae</taxon>
        <taxon>Svornostia</taxon>
    </lineage>
</organism>
<name>A0ABY5PCX3_9ACTN</name>
<accession>A0ABY5PCX3</accession>
<feature type="signal peptide" evidence="2">
    <location>
        <begin position="1"/>
        <end position="25"/>
    </location>
</feature>
<keyword evidence="2" id="KW-0732">Signal</keyword>
<protein>
    <submittedName>
        <fullName evidence="3">Uncharacterized protein</fullName>
    </submittedName>
</protein>
<dbReference type="InterPro" id="IPR006311">
    <property type="entry name" value="TAT_signal"/>
</dbReference>
<feature type="region of interest" description="Disordered" evidence="1">
    <location>
        <begin position="319"/>
        <end position="339"/>
    </location>
</feature>
<sequence length="382" mass="40553">MSLRRTLLLVLALGLATAGIGGAHAALTSTTENPGNSIATATVFPSTIYTSAWDINDYSNGSNTDRSPIWAFTDSRTYGFGGTYTSHDATKYGRFDFGSRMKAGVAVSSATLKVRLLVGDTSDNGCFWVNVRRRSDQTSLATYNNGGAGWCTNSLTGIDVSVSLPVLDTTDKVNDVTIRLEGWYEDSTNNTANDWYVDRVVLTATTATQTLDLYPDAFADATDGNATTTDQCQASQTGTGAEGPWGLITAADSACLYGNANWTTTSYNAGRYIDFVIPANSVPSGASIYKVTLTHAWRPLAANNTCYFIEARQGGAAISTHGSSGSPQACSSTTGSNSTQTVQLTGVDTATEVNGLSVRLYYWAAASTTTRHDELELEIKYA</sequence>
<dbReference type="PROSITE" id="PS51318">
    <property type="entry name" value="TAT"/>
    <property type="match status" value="1"/>
</dbReference>
<evidence type="ECO:0000313" key="3">
    <source>
        <dbReference type="EMBL" id="UUY02350.1"/>
    </source>
</evidence>